<dbReference type="InterPro" id="IPR010998">
    <property type="entry name" value="Integrase_recombinase_N"/>
</dbReference>
<evidence type="ECO:0000256" key="2">
    <source>
        <dbReference type="ARBA" id="ARBA00023172"/>
    </source>
</evidence>
<dbReference type="InterPro" id="IPR002104">
    <property type="entry name" value="Integrase_catalytic"/>
</dbReference>
<dbReference type="PANTHER" id="PTHR30349:SF94">
    <property type="entry name" value="INTEGRASE_RECOMBINASE HI_1414-RELATED"/>
    <property type="match status" value="1"/>
</dbReference>
<keyword evidence="5" id="KW-1185">Reference proteome</keyword>
<accession>A0A7W5C6W0</accession>
<sequence>MNHLAMIEPRKDHANRLKYLLINRIDQLGNFTFADDSWYYNKKHIDSLPKGSYTITFHQIPNSYKEWIKYYALHCTISPSAILKKCLKIALFLKFLEKNYKSIELSEVTRKHVNAFEHELRLSSVSTATMQFTYASLQDFFLILSDFPETPNVLPAKQINPFKQEKTKIDKRMPEVSLRAWDKVLKDENIVIPLEFRTLYWIIRSFPNRITEVLSMKRDCLKAFYSEYVINIPSFKQSGGYDREIIKPIPVLYAGHGKYVIDLIRRLQKQTEDLVKQYNTPISAKQEFLFTVRHWSFKNKDGKLEAAYSRKHDSIWNWTGTKVNQFFKQLALILNIREKNGELIIPTTHQFRHHAVSDRLYMVGYSIEQVRKLTGHKNETMTKQYTHQMIEKHKDILVRISGLRNSHESPYEFKGKIINLDERTVLQLSKDHRRYLTWEANGKKGVGICSDITGCNPQGTSVHFECYACNWFLPKLEYFDDYKAEYAYWQDVIDRTSLDPNRAAHTENAIRNVSYIERILEICNYGLEQYKRTQVAELTQNAEFKYQWE</sequence>
<dbReference type="InterPro" id="IPR050090">
    <property type="entry name" value="Tyrosine_recombinase_XerCD"/>
</dbReference>
<evidence type="ECO:0000256" key="1">
    <source>
        <dbReference type="ARBA" id="ARBA00023125"/>
    </source>
</evidence>
<proteinExistence type="predicted"/>
<dbReference type="SUPFAM" id="SSF56349">
    <property type="entry name" value="DNA breaking-rejoining enzymes"/>
    <property type="match status" value="1"/>
</dbReference>
<keyword evidence="1" id="KW-0238">DNA-binding</keyword>
<dbReference type="InterPro" id="IPR011010">
    <property type="entry name" value="DNA_brk_join_enz"/>
</dbReference>
<dbReference type="GO" id="GO:0015074">
    <property type="term" value="P:DNA integration"/>
    <property type="evidence" value="ECO:0007669"/>
    <property type="project" value="InterPro"/>
</dbReference>
<dbReference type="PROSITE" id="PS51898">
    <property type="entry name" value="TYR_RECOMBINASE"/>
    <property type="match status" value="1"/>
</dbReference>
<dbReference type="Proteomes" id="UP000518605">
    <property type="component" value="Unassembled WGS sequence"/>
</dbReference>
<dbReference type="GO" id="GO:0006310">
    <property type="term" value="P:DNA recombination"/>
    <property type="evidence" value="ECO:0007669"/>
    <property type="project" value="UniProtKB-KW"/>
</dbReference>
<evidence type="ECO:0000313" key="4">
    <source>
        <dbReference type="EMBL" id="MBB3152188.1"/>
    </source>
</evidence>
<feature type="domain" description="Tyr recombinase" evidence="3">
    <location>
        <begin position="168"/>
        <end position="399"/>
    </location>
</feature>
<dbReference type="RefSeq" id="WP_246431702.1">
    <property type="nucleotide sequence ID" value="NZ_JACHXW010000005.1"/>
</dbReference>
<comment type="caution">
    <text evidence="4">The sequence shown here is derived from an EMBL/GenBank/DDBJ whole genome shotgun (WGS) entry which is preliminary data.</text>
</comment>
<dbReference type="CDD" id="cd00397">
    <property type="entry name" value="DNA_BRE_C"/>
    <property type="match status" value="1"/>
</dbReference>
<dbReference type="Pfam" id="PF00589">
    <property type="entry name" value="Phage_integrase"/>
    <property type="match status" value="1"/>
</dbReference>
<evidence type="ECO:0000313" key="5">
    <source>
        <dbReference type="Proteomes" id="UP000518605"/>
    </source>
</evidence>
<keyword evidence="2" id="KW-0233">DNA recombination</keyword>
<protein>
    <submittedName>
        <fullName evidence="4">Integrase</fullName>
    </submittedName>
</protein>
<reference evidence="4 5" key="1">
    <citation type="submission" date="2020-08" db="EMBL/GenBank/DDBJ databases">
        <title>Genomic Encyclopedia of Type Strains, Phase III (KMG-III): the genomes of soil and plant-associated and newly described type strains.</title>
        <authorList>
            <person name="Whitman W."/>
        </authorList>
    </citation>
    <scope>NUCLEOTIDE SEQUENCE [LARGE SCALE GENOMIC DNA]</scope>
    <source>
        <strain evidence="4 5">CECT 8234</strain>
    </source>
</reference>
<dbReference type="AlphaFoldDB" id="A0A7W5C6W0"/>
<dbReference type="Gene3D" id="1.10.150.130">
    <property type="match status" value="1"/>
</dbReference>
<dbReference type="InterPro" id="IPR013762">
    <property type="entry name" value="Integrase-like_cat_sf"/>
</dbReference>
<name>A0A7W5C6W0_9BACL</name>
<dbReference type="EMBL" id="JACHXW010000005">
    <property type="protein sequence ID" value="MBB3152188.1"/>
    <property type="molecule type" value="Genomic_DNA"/>
</dbReference>
<organism evidence="4 5">
    <name type="scientific">Paenibacillus endophyticus</name>
    <dbReference type="NCBI Taxonomy" id="1294268"/>
    <lineage>
        <taxon>Bacteria</taxon>
        <taxon>Bacillati</taxon>
        <taxon>Bacillota</taxon>
        <taxon>Bacilli</taxon>
        <taxon>Bacillales</taxon>
        <taxon>Paenibacillaceae</taxon>
        <taxon>Paenibacillus</taxon>
    </lineage>
</organism>
<dbReference type="GO" id="GO:0003677">
    <property type="term" value="F:DNA binding"/>
    <property type="evidence" value="ECO:0007669"/>
    <property type="project" value="UniProtKB-KW"/>
</dbReference>
<dbReference type="PANTHER" id="PTHR30349">
    <property type="entry name" value="PHAGE INTEGRASE-RELATED"/>
    <property type="match status" value="1"/>
</dbReference>
<evidence type="ECO:0000259" key="3">
    <source>
        <dbReference type="PROSITE" id="PS51898"/>
    </source>
</evidence>
<gene>
    <name evidence="4" type="ORF">FHS16_002234</name>
</gene>
<dbReference type="Gene3D" id="1.10.443.10">
    <property type="entry name" value="Intergrase catalytic core"/>
    <property type="match status" value="1"/>
</dbReference>